<evidence type="ECO:0000313" key="3">
    <source>
        <dbReference type="EMBL" id="KHK89067.1"/>
    </source>
</evidence>
<sequence>MNRTSRAPADAAHARGGRRGPARTALAAGVASGLLGATMAVPFAPLLVWNASDSAPVGLYAVAPGMAVHRGDYAIAWLPERFRRLAARRRYLPFEVPLVKKVAAEKGARVCASGNRITVKGSPVALRRGRDLRGRLLPRWKGCLVLARGEVFLLSRNPRSFDSRYFGPVAGKRVVGRAWPLWTR</sequence>
<feature type="domain" description="Peptidase S26" evidence="2">
    <location>
        <begin position="24"/>
        <end position="179"/>
    </location>
</feature>
<dbReference type="InterPro" id="IPR019533">
    <property type="entry name" value="Peptidase_S26"/>
</dbReference>
<dbReference type="Pfam" id="PF10502">
    <property type="entry name" value="Peptidase_S26"/>
    <property type="match status" value="1"/>
</dbReference>
<dbReference type="STRING" id="1348853.LK12_22230"/>
<keyword evidence="4" id="KW-1185">Reference proteome</keyword>
<reference evidence="3 4" key="1">
    <citation type="submission" date="2014-10" db="EMBL/GenBank/DDBJ databases">
        <title>Genome sequence of Novosphingobium malaysiense MUSC 273(T).</title>
        <authorList>
            <person name="Lee L.-H."/>
        </authorList>
    </citation>
    <scope>NUCLEOTIDE SEQUENCE [LARGE SCALE GENOMIC DNA]</scope>
    <source>
        <strain evidence="3 4">MUSC 273</strain>
    </source>
</reference>
<comment type="caution">
    <text evidence="3">The sequence shown here is derived from an EMBL/GenBank/DDBJ whole genome shotgun (WGS) entry which is preliminary data.</text>
</comment>
<protein>
    <recommendedName>
        <fullName evidence="2">Peptidase S26 domain-containing protein</fullName>
    </recommendedName>
</protein>
<gene>
    <name evidence="3" type="ORF">LK12_22230</name>
</gene>
<proteinExistence type="predicted"/>
<dbReference type="GO" id="GO:0004252">
    <property type="term" value="F:serine-type endopeptidase activity"/>
    <property type="evidence" value="ECO:0007669"/>
    <property type="project" value="InterPro"/>
</dbReference>
<name>A0A0B1ZIB9_9SPHN</name>
<dbReference type="CDD" id="cd06462">
    <property type="entry name" value="Peptidase_S24_S26"/>
    <property type="match status" value="1"/>
</dbReference>
<evidence type="ECO:0000313" key="4">
    <source>
        <dbReference type="Proteomes" id="UP000031057"/>
    </source>
</evidence>
<organism evidence="3 4">
    <name type="scientific">Novosphingobium malaysiense</name>
    <dbReference type="NCBI Taxonomy" id="1348853"/>
    <lineage>
        <taxon>Bacteria</taxon>
        <taxon>Pseudomonadati</taxon>
        <taxon>Pseudomonadota</taxon>
        <taxon>Alphaproteobacteria</taxon>
        <taxon>Sphingomonadales</taxon>
        <taxon>Sphingomonadaceae</taxon>
        <taxon>Novosphingobium</taxon>
    </lineage>
</organism>
<evidence type="ECO:0000256" key="1">
    <source>
        <dbReference type="SAM" id="MobiDB-lite"/>
    </source>
</evidence>
<dbReference type="Proteomes" id="UP000031057">
    <property type="component" value="Unassembled WGS sequence"/>
</dbReference>
<feature type="region of interest" description="Disordered" evidence="1">
    <location>
        <begin position="1"/>
        <end position="20"/>
    </location>
</feature>
<evidence type="ECO:0000259" key="2">
    <source>
        <dbReference type="Pfam" id="PF10502"/>
    </source>
</evidence>
<feature type="compositionally biased region" description="Low complexity" evidence="1">
    <location>
        <begin position="1"/>
        <end position="11"/>
    </location>
</feature>
<dbReference type="Gene3D" id="2.10.109.10">
    <property type="entry name" value="Umud Fragment, subunit A"/>
    <property type="match status" value="1"/>
</dbReference>
<dbReference type="GO" id="GO:0006465">
    <property type="term" value="P:signal peptide processing"/>
    <property type="evidence" value="ECO:0007669"/>
    <property type="project" value="InterPro"/>
</dbReference>
<dbReference type="RefSeq" id="WP_039290024.1">
    <property type="nucleotide sequence ID" value="NZ_JTDI01000009.1"/>
</dbReference>
<dbReference type="AlphaFoldDB" id="A0A0B1ZIB9"/>
<dbReference type="SUPFAM" id="SSF51306">
    <property type="entry name" value="LexA/Signal peptidase"/>
    <property type="match status" value="1"/>
</dbReference>
<dbReference type="OrthoDB" id="5360818at2"/>
<dbReference type="EMBL" id="JTDI01000009">
    <property type="protein sequence ID" value="KHK89067.1"/>
    <property type="molecule type" value="Genomic_DNA"/>
</dbReference>
<accession>A0A0B1ZIB9</accession>
<dbReference type="MEROPS" id="S26.014"/>
<dbReference type="InterPro" id="IPR036286">
    <property type="entry name" value="LexA/Signal_pep-like_sf"/>
</dbReference>